<dbReference type="EMBL" id="CAJZBQ010000007">
    <property type="protein sequence ID" value="CAG9312588.1"/>
    <property type="molecule type" value="Genomic_DNA"/>
</dbReference>
<evidence type="ECO:0000313" key="2">
    <source>
        <dbReference type="EMBL" id="CAG9312588.1"/>
    </source>
</evidence>
<proteinExistence type="predicted"/>
<gene>
    <name evidence="2" type="ORF">BSTOLATCC_MIC6979</name>
</gene>
<feature type="region of interest" description="Disordered" evidence="1">
    <location>
        <begin position="1"/>
        <end position="172"/>
    </location>
</feature>
<accession>A0AAU9IB78</accession>
<reference evidence="2" key="1">
    <citation type="submission" date="2021-09" db="EMBL/GenBank/DDBJ databases">
        <authorList>
            <consortium name="AG Swart"/>
            <person name="Singh M."/>
            <person name="Singh A."/>
            <person name="Seah K."/>
            <person name="Emmerich C."/>
        </authorList>
    </citation>
    <scope>NUCLEOTIDE SEQUENCE</scope>
    <source>
        <strain evidence="2">ATCC30299</strain>
    </source>
</reference>
<protein>
    <submittedName>
        <fullName evidence="2">Uncharacterized protein</fullName>
    </submittedName>
</protein>
<dbReference type="AlphaFoldDB" id="A0AAU9IB78"/>
<organism evidence="2 3">
    <name type="scientific">Blepharisma stoltei</name>
    <dbReference type="NCBI Taxonomy" id="1481888"/>
    <lineage>
        <taxon>Eukaryota</taxon>
        <taxon>Sar</taxon>
        <taxon>Alveolata</taxon>
        <taxon>Ciliophora</taxon>
        <taxon>Postciliodesmatophora</taxon>
        <taxon>Heterotrichea</taxon>
        <taxon>Heterotrichida</taxon>
        <taxon>Blepharismidae</taxon>
        <taxon>Blepharisma</taxon>
    </lineage>
</organism>
<feature type="compositionally biased region" description="Basic and acidic residues" evidence="1">
    <location>
        <begin position="142"/>
        <end position="152"/>
    </location>
</feature>
<evidence type="ECO:0000256" key="1">
    <source>
        <dbReference type="SAM" id="MobiDB-lite"/>
    </source>
</evidence>
<sequence length="233" mass="25686">MSKTQFIDLTDDPIDRSEPKKRKPSSPKSPKFSGPPASPKGSKSPPSSEPPASKKRSPKEGKKSNKKPKPKPEKPAPTPKPDIRESLMIKSLIKPGSISDRIKSLYTKPQIPPDAQVTELEDMDNLKPQQPPLNENVPGNKKSTEKSVKSKPLEPNLPSNKLDDSSFTSKPPKKIGDLGLRIFDKELEGSPVDKLLKWNSSISSDRVDIEIPKKRARSLEEGIEGNFSSDILI</sequence>
<feature type="compositionally biased region" description="Low complexity" evidence="1">
    <location>
        <begin position="26"/>
        <end position="46"/>
    </location>
</feature>
<name>A0AAU9IB78_9CILI</name>
<evidence type="ECO:0000313" key="3">
    <source>
        <dbReference type="Proteomes" id="UP001162131"/>
    </source>
</evidence>
<dbReference type="Proteomes" id="UP001162131">
    <property type="component" value="Unassembled WGS sequence"/>
</dbReference>
<comment type="caution">
    <text evidence="2">The sequence shown here is derived from an EMBL/GenBank/DDBJ whole genome shotgun (WGS) entry which is preliminary data.</text>
</comment>
<keyword evidence="3" id="KW-1185">Reference proteome</keyword>